<reference evidence="1 2" key="1">
    <citation type="submission" date="2023-07" db="EMBL/GenBank/DDBJ databases">
        <title>Genomic Encyclopedia of Type Strains, Phase IV (KMG-IV): sequencing the most valuable type-strain genomes for metagenomic binning, comparative biology and taxonomic classification.</title>
        <authorList>
            <person name="Goeker M."/>
        </authorList>
    </citation>
    <scope>NUCLEOTIDE SEQUENCE [LARGE SCALE GENOMIC DNA]</scope>
    <source>
        <strain evidence="1 2">DSM 1112</strain>
    </source>
</reference>
<accession>A0ABU0BZ70</accession>
<evidence type="ECO:0000313" key="2">
    <source>
        <dbReference type="Proteomes" id="UP001230207"/>
    </source>
</evidence>
<gene>
    <name evidence="1" type="ORF">QO002_005759</name>
</gene>
<dbReference type="RefSeq" id="WP_307236151.1">
    <property type="nucleotide sequence ID" value="NZ_JAUSVF010000003.1"/>
</dbReference>
<name>A0ABU0BZ70_9HYPH</name>
<comment type="caution">
    <text evidence="1">The sequence shown here is derived from an EMBL/GenBank/DDBJ whole genome shotgun (WGS) entry which is preliminary data.</text>
</comment>
<dbReference type="EMBL" id="JAUSVF010000003">
    <property type="protein sequence ID" value="MDQ0323553.1"/>
    <property type="molecule type" value="Genomic_DNA"/>
</dbReference>
<organism evidence="1 2">
    <name type="scientific">Pararhizobium capsulatum DSM 1112</name>
    <dbReference type="NCBI Taxonomy" id="1121113"/>
    <lineage>
        <taxon>Bacteria</taxon>
        <taxon>Pseudomonadati</taxon>
        <taxon>Pseudomonadota</taxon>
        <taxon>Alphaproteobacteria</taxon>
        <taxon>Hyphomicrobiales</taxon>
        <taxon>Rhizobiaceae</taxon>
        <taxon>Rhizobium/Agrobacterium group</taxon>
        <taxon>Pararhizobium</taxon>
    </lineage>
</organism>
<dbReference type="Proteomes" id="UP001230207">
    <property type="component" value="Unassembled WGS sequence"/>
</dbReference>
<keyword evidence="2" id="KW-1185">Reference proteome</keyword>
<sequence>MRIQFNHMLKEKPIEVYWTPIERCNLIETPPSLLQSAGGIFQAKNLEAYATSIFELISCAPFGLFYLLRDTRRREYLGVYCVNGEASRPVLIKEDIVERAMERLEEHCRVGNWRVELI</sequence>
<evidence type="ECO:0000313" key="1">
    <source>
        <dbReference type="EMBL" id="MDQ0323553.1"/>
    </source>
</evidence>
<proteinExistence type="predicted"/>
<protein>
    <submittedName>
        <fullName evidence="1">Uncharacterized protein</fullName>
    </submittedName>
</protein>